<name>A0A5J6T288_9CAUD</name>
<protein>
    <submittedName>
        <fullName evidence="1">Uncharacterized protein</fullName>
    </submittedName>
</protein>
<proteinExistence type="predicted"/>
<evidence type="ECO:0000313" key="2">
    <source>
        <dbReference type="Proteomes" id="UP000326305"/>
    </source>
</evidence>
<organism evidence="1 2">
    <name type="scientific">Aeromonas phage vB_AhyS-A18P4</name>
    <dbReference type="NCBI Taxonomy" id="2608321"/>
    <lineage>
        <taxon>Viruses</taxon>
        <taxon>Duplodnaviria</taxon>
        <taxon>Heunggongvirae</taxon>
        <taxon>Uroviricota</taxon>
        <taxon>Caudoviricetes</taxon>
        <taxon>Casjensviridae</taxon>
        <taxon>Sharonstreetvirus</taxon>
        <taxon>Sharonstreetvirus A18P4</taxon>
    </lineage>
</organism>
<dbReference type="KEGG" id="vg:62680761"/>
<sequence>MAMMQTTTARQAMIKAAALGATHSQRWEVLHNGHWRLFSLAFYDLDAPARADGLAVEVATWQANFKVFDSLARLSCYADGRNLDRSERNQMFISTPERIGPEFYGEGAI</sequence>
<evidence type="ECO:0000313" key="1">
    <source>
        <dbReference type="EMBL" id="QFG04414.1"/>
    </source>
</evidence>
<dbReference type="RefSeq" id="YP_009998179.1">
    <property type="nucleotide sequence ID" value="NC_052984.1"/>
</dbReference>
<accession>A0A5J6T288</accession>
<keyword evidence="2" id="KW-1185">Reference proteome</keyword>
<dbReference type="EMBL" id="MN317029">
    <property type="protein sequence ID" value="QFG04414.1"/>
    <property type="molecule type" value="Genomic_DNA"/>
</dbReference>
<dbReference type="GeneID" id="62680761"/>
<dbReference type="Proteomes" id="UP000326305">
    <property type="component" value="Segment"/>
</dbReference>
<reference evidence="1 2" key="1">
    <citation type="submission" date="2019-08" db="EMBL/GenBank/DDBJ databases">
        <authorList>
            <person name="Zhang R."/>
        </authorList>
    </citation>
    <scope>NUCLEOTIDE SEQUENCE [LARGE SCALE GENOMIC DNA]</scope>
</reference>